<organism evidence="18 19">
    <name type="scientific">Ligilactobacillus ubinensis</name>
    <dbReference type="NCBI Taxonomy" id="2876789"/>
    <lineage>
        <taxon>Bacteria</taxon>
        <taxon>Bacillati</taxon>
        <taxon>Bacillota</taxon>
        <taxon>Bacilli</taxon>
        <taxon>Lactobacillales</taxon>
        <taxon>Lactobacillaceae</taxon>
        <taxon>Ligilactobacillus</taxon>
    </lineage>
</organism>
<evidence type="ECO:0000256" key="12">
    <source>
        <dbReference type="ARBA" id="ARBA00023002"/>
    </source>
</evidence>
<keyword evidence="11 16" id="KW-0573">Peptidoglycan synthesis</keyword>
<evidence type="ECO:0000256" key="4">
    <source>
        <dbReference type="ARBA" id="ARBA00004752"/>
    </source>
</evidence>
<accession>A0A9X2FHT2</accession>
<dbReference type="RefSeq" id="WP_253359387.1">
    <property type="nucleotide sequence ID" value="NZ_JAIULA010000004.1"/>
</dbReference>
<evidence type="ECO:0000259" key="17">
    <source>
        <dbReference type="PROSITE" id="PS51387"/>
    </source>
</evidence>
<evidence type="ECO:0000256" key="2">
    <source>
        <dbReference type="ARBA" id="ARBA00003921"/>
    </source>
</evidence>
<evidence type="ECO:0000313" key="18">
    <source>
        <dbReference type="EMBL" id="MCP0886324.1"/>
    </source>
</evidence>
<dbReference type="Pfam" id="PF01565">
    <property type="entry name" value="FAD_binding_4"/>
    <property type="match status" value="1"/>
</dbReference>
<evidence type="ECO:0000256" key="9">
    <source>
        <dbReference type="ARBA" id="ARBA00022857"/>
    </source>
</evidence>
<dbReference type="Proteomes" id="UP001139006">
    <property type="component" value="Unassembled WGS sequence"/>
</dbReference>
<evidence type="ECO:0000256" key="8">
    <source>
        <dbReference type="ARBA" id="ARBA00022827"/>
    </source>
</evidence>
<dbReference type="Gene3D" id="3.90.78.10">
    <property type="entry name" value="UDP-N-acetylenolpyruvoylglucosamine reductase, C-terminal domain"/>
    <property type="match status" value="1"/>
</dbReference>
<keyword evidence="9 16" id="KW-0521">NADP</keyword>
<dbReference type="InterPro" id="IPR003170">
    <property type="entry name" value="MurB"/>
</dbReference>
<evidence type="ECO:0000256" key="10">
    <source>
        <dbReference type="ARBA" id="ARBA00022960"/>
    </source>
</evidence>
<evidence type="ECO:0000256" key="7">
    <source>
        <dbReference type="ARBA" id="ARBA00022630"/>
    </source>
</evidence>
<evidence type="ECO:0000256" key="3">
    <source>
        <dbReference type="ARBA" id="ARBA00004496"/>
    </source>
</evidence>
<gene>
    <name evidence="16 18" type="primary">murB</name>
    <name evidence="18" type="ORF">LB941_03105</name>
</gene>
<reference evidence="18 19" key="1">
    <citation type="journal article" date="2023" name="Int. J. Syst. Evol. Microbiol.">
        <title>Ligilactobacillus ubinensis sp. nov., a novel species isolated from the wild ferment of a durian fruit (Durio zibethinus).</title>
        <authorList>
            <person name="Heng Y.C."/>
            <person name="Menon N."/>
            <person name="Chen B."/>
            <person name="Loo B.Z.L."/>
            <person name="Wong G.W.J."/>
            <person name="Lim A.C.H."/>
            <person name="Silvaraju S."/>
            <person name="Kittelmann S."/>
        </authorList>
    </citation>
    <scope>NUCLEOTIDE SEQUENCE [LARGE SCALE GENOMIC DNA]</scope>
    <source>
        <strain evidence="18 19">WILCCON 0076</strain>
    </source>
</reference>
<dbReference type="InterPro" id="IPR016167">
    <property type="entry name" value="FAD-bd_PCMH_sub1"/>
</dbReference>
<dbReference type="Pfam" id="PF02873">
    <property type="entry name" value="MurB_C"/>
    <property type="match status" value="1"/>
</dbReference>
<keyword evidence="5 16" id="KW-0963">Cytoplasm</keyword>
<dbReference type="PANTHER" id="PTHR21071">
    <property type="entry name" value="UDP-N-ACETYLENOLPYRUVOYLGLUCOSAMINE REDUCTASE"/>
    <property type="match status" value="1"/>
</dbReference>
<dbReference type="GO" id="GO:0008360">
    <property type="term" value="P:regulation of cell shape"/>
    <property type="evidence" value="ECO:0007669"/>
    <property type="project" value="UniProtKB-KW"/>
</dbReference>
<keyword evidence="19" id="KW-1185">Reference proteome</keyword>
<feature type="domain" description="FAD-binding PCMH-type" evidence="17">
    <location>
        <begin position="31"/>
        <end position="195"/>
    </location>
</feature>
<evidence type="ECO:0000313" key="19">
    <source>
        <dbReference type="Proteomes" id="UP001139006"/>
    </source>
</evidence>
<comment type="subcellular location">
    <subcellularLocation>
        <location evidence="3 16">Cytoplasm</location>
    </subcellularLocation>
</comment>
<dbReference type="GO" id="GO:0071949">
    <property type="term" value="F:FAD binding"/>
    <property type="evidence" value="ECO:0007669"/>
    <property type="project" value="InterPro"/>
</dbReference>
<evidence type="ECO:0000256" key="6">
    <source>
        <dbReference type="ARBA" id="ARBA00022618"/>
    </source>
</evidence>
<evidence type="ECO:0000256" key="13">
    <source>
        <dbReference type="ARBA" id="ARBA00023306"/>
    </source>
</evidence>
<dbReference type="InterPro" id="IPR011601">
    <property type="entry name" value="MurB_C"/>
</dbReference>
<evidence type="ECO:0000256" key="5">
    <source>
        <dbReference type="ARBA" id="ARBA00022490"/>
    </source>
</evidence>
<feature type="active site" evidence="16">
    <location>
        <position position="294"/>
    </location>
</feature>
<dbReference type="AlphaFoldDB" id="A0A9X2FHT2"/>
<dbReference type="GO" id="GO:0008762">
    <property type="term" value="F:UDP-N-acetylmuramate dehydrogenase activity"/>
    <property type="evidence" value="ECO:0007669"/>
    <property type="project" value="UniProtKB-UniRule"/>
</dbReference>
<dbReference type="GO" id="GO:0051301">
    <property type="term" value="P:cell division"/>
    <property type="evidence" value="ECO:0007669"/>
    <property type="project" value="UniProtKB-KW"/>
</dbReference>
<comment type="function">
    <text evidence="2 16">Cell wall formation.</text>
</comment>
<dbReference type="PROSITE" id="PS51387">
    <property type="entry name" value="FAD_PCMH"/>
    <property type="match status" value="1"/>
</dbReference>
<dbReference type="InterPro" id="IPR016166">
    <property type="entry name" value="FAD-bd_PCMH"/>
</dbReference>
<keyword evidence="7 16" id="KW-0285">Flavoprotein</keyword>
<dbReference type="GO" id="GO:0071555">
    <property type="term" value="P:cell wall organization"/>
    <property type="evidence" value="ECO:0007669"/>
    <property type="project" value="UniProtKB-KW"/>
</dbReference>
<dbReference type="InterPro" id="IPR016169">
    <property type="entry name" value="FAD-bd_PCMH_sub2"/>
</dbReference>
<dbReference type="NCBIfam" id="TIGR00179">
    <property type="entry name" value="murB"/>
    <property type="match status" value="1"/>
</dbReference>
<keyword evidence="8 16" id="KW-0274">FAD</keyword>
<dbReference type="NCBIfam" id="NF010480">
    <property type="entry name" value="PRK13905.1"/>
    <property type="match status" value="1"/>
</dbReference>
<sequence length="302" mass="32883">MNEIAQKFVANFPKSVVLADEPLEKYTNTNTGGPADCLVFPDNIQETQNLLTFAKKNNIPVTVIGNASNLIVKDGGIPGLVLMLTKLNKISIKENEVIAQAGASLIRVTQSAYHAGFTGLEFASGIPGSIGGAVFMNAGAYGGEMKDVIKKVEVVSRFGELKTYQNSELHFSYRHSRLQEEDDVVLQVTFSLVPGDKKVIRSKMDQLNFLRASKQPLEYPSCGSVFKRPKGHFTGKLICDAGLQGYQSGGAQVSKKHAGFIVNIDNATATDYLNVISHIQTEIKARFDVTLETEVRVIGIDK</sequence>
<keyword evidence="6 16" id="KW-0132">Cell division</keyword>
<dbReference type="InterPro" id="IPR036635">
    <property type="entry name" value="MurB_C_sf"/>
</dbReference>
<feature type="active site" evidence="16">
    <location>
        <position position="174"/>
    </location>
</feature>
<keyword evidence="14 16" id="KW-0961">Cell wall biogenesis/degradation</keyword>
<comment type="cofactor">
    <cofactor evidence="1 16">
        <name>FAD</name>
        <dbReference type="ChEBI" id="CHEBI:57692"/>
    </cofactor>
</comment>
<comment type="caution">
    <text evidence="18">The sequence shown here is derived from an EMBL/GenBank/DDBJ whole genome shotgun (WGS) entry which is preliminary data.</text>
</comment>
<evidence type="ECO:0000256" key="16">
    <source>
        <dbReference type="HAMAP-Rule" id="MF_00037"/>
    </source>
</evidence>
<evidence type="ECO:0000256" key="11">
    <source>
        <dbReference type="ARBA" id="ARBA00022984"/>
    </source>
</evidence>
<proteinExistence type="inferred from homology"/>
<comment type="similarity">
    <text evidence="16">Belongs to the MurB family.</text>
</comment>
<dbReference type="EMBL" id="JAIULA010000004">
    <property type="protein sequence ID" value="MCP0886324.1"/>
    <property type="molecule type" value="Genomic_DNA"/>
</dbReference>
<comment type="catalytic activity">
    <reaction evidence="15 16">
        <text>UDP-N-acetyl-alpha-D-muramate + NADP(+) = UDP-N-acetyl-3-O-(1-carboxyvinyl)-alpha-D-glucosamine + NADPH + H(+)</text>
        <dbReference type="Rhea" id="RHEA:12248"/>
        <dbReference type="ChEBI" id="CHEBI:15378"/>
        <dbReference type="ChEBI" id="CHEBI:57783"/>
        <dbReference type="ChEBI" id="CHEBI:58349"/>
        <dbReference type="ChEBI" id="CHEBI:68483"/>
        <dbReference type="ChEBI" id="CHEBI:70757"/>
        <dbReference type="EC" id="1.3.1.98"/>
    </reaction>
</comment>
<keyword evidence="10 16" id="KW-0133">Cell shape</keyword>
<name>A0A9X2FHT2_9LACO</name>
<protein>
    <recommendedName>
        <fullName evidence="16">UDP-N-acetylenolpyruvoylglucosamine reductase</fullName>
        <ecNumber evidence="16">1.3.1.98</ecNumber>
    </recommendedName>
    <alternativeName>
        <fullName evidence="16">UDP-N-acetylmuramate dehydrogenase</fullName>
    </alternativeName>
</protein>
<feature type="active site" description="Proton donor" evidence="16">
    <location>
        <position position="224"/>
    </location>
</feature>
<evidence type="ECO:0000256" key="1">
    <source>
        <dbReference type="ARBA" id="ARBA00001974"/>
    </source>
</evidence>
<comment type="pathway">
    <text evidence="4 16">Cell wall biogenesis; peptidoglycan biosynthesis.</text>
</comment>
<dbReference type="GO" id="GO:0009252">
    <property type="term" value="P:peptidoglycan biosynthetic process"/>
    <property type="evidence" value="ECO:0007669"/>
    <property type="project" value="UniProtKB-UniRule"/>
</dbReference>
<dbReference type="Gene3D" id="3.30.465.10">
    <property type="match status" value="1"/>
</dbReference>
<dbReference type="InterPro" id="IPR036318">
    <property type="entry name" value="FAD-bd_PCMH-like_sf"/>
</dbReference>
<dbReference type="PANTHER" id="PTHR21071:SF4">
    <property type="entry name" value="UDP-N-ACETYLENOLPYRUVOYLGLUCOSAMINE REDUCTASE"/>
    <property type="match status" value="1"/>
</dbReference>
<evidence type="ECO:0000256" key="14">
    <source>
        <dbReference type="ARBA" id="ARBA00023316"/>
    </source>
</evidence>
<dbReference type="SUPFAM" id="SSF56176">
    <property type="entry name" value="FAD-binding/transporter-associated domain-like"/>
    <property type="match status" value="1"/>
</dbReference>
<keyword evidence="12 16" id="KW-0560">Oxidoreductase</keyword>
<dbReference type="EC" id="1.3.1.98" evidence="16"/>
<dbReference type="Gene3D" id="3.30.43.10">
    <property type="entry name" value="Uridine Diphospho-n-acetylenolpyruvylglucosamine Reductase, domain 2"/>
    <property type="match status" value="1"/>
</dbReference>
<evidence type="ECO:0000256" key="15">
    <source>
        <dbReference type="ARBA" id="ARBA00048914"/>
    </source>
</evidence>
<dbReference type="HAMAP" id="MF_00037">
    <property type="entry name" value="MurB"/>
    <property type="match status" value="1"/>
</dbReference>
<dbReference type="InterPro" id="IPR006094">
    <property type="entry name" value="Oxid_FAD_bind_N"/>
</dbReference>
<keyword evidence="13 16" id="KW-0131">Cell cycle</keyword>
<dbReference type="GO" id="GO:0005829">
    <property type="term" value="C:cytosol"/>
    <property type="evidence" value="ECO:0007669"/>
    <property type="project" value="TreeGrafter"/>
</dbReference>
<dbReference type="SUPFAM" id="SSF56194">
    <property type="entry name" value="Uridine diphospho-N-Acetylenolpyruvylglucosamine reductase, MurB, C-terminal domain"/>
    <property type="match status" value="1"/>
</dbReference>